<dbReference type="AlphaFoldDB" id="A0A1A9I3G8"/>
<dbReference type="InterPro" id="IPR032508">
    <property type="entry name" value="FecR_C"/>
</dbReference>
<accession>A0A1A9I3G8</accession>
<proteinExistence type="predicted"/>
<dbReference type="PIRSF" id="PIRSF018266">
    <property type="entry name" value="FecR"/>
    <property type="match status" value="1"/>
</dbReference>
<dbReference type="KEGG" id="nia:A8C56_15725"/>
<dbReference type="InterPro" id="IPR012373">
    <property type="entry name" value="Ferrdict_sens_TM"/>
</dbReference>
<organism evidence="4 5">
    <name type="scientific">Niabella ginsenosidivorans</name>
    <dbReference type="NCBI Taxonomy" id="1176587"/>
    <lineage>
        <taxon>Bacteria</taxon>
        <taxon>Pseudomonadati</taxon>
        <taxon>Bacteroidota</taxon>
        <taxon>Chitinophagia</taxon>
        <taxon>Chitinophagales</taxon>
        <taxon>Chitinophagaceae</taxon>
        <taxon>Niabella</taxon>
    </lineage>
</organism>
<dbReference type="Pfam" id="PF04773">
    <property type="entry name" value="FecR"/>
    <property type="match status" value="1"/>
</dbReference>
<dbReference type="STRING" id="1176587.A8C56_15725"/>
<dbReference type="OrthoDB" id="1523735at2"/>
<dbReference type="RefSeq" id="WP_067758003.1">
    <property type="nucleotide sequence ID" value="NZ_CP015772.1"/>
</dbReference>
<dbReference type="FunFam" id="2.60.120.1440:FF:000001">
    <property type="entry name" value="Putative anti-sigma factor"/>
    <property type="match status" value="1"/>
</dbReference>
<dbReference type="Gene3D" id="2.60.120.1440">
    <property type="match status" value="1"/>
</dbReference>
<keyword evidence="1" id="KW-0472">Membrane</keyword>
<dbReference type="EMBL" id="CP015772">
    <property type="protein sequence ID" value="ANH82217.1"/>
    <property type="molecule type" value="Genomic_DNA"/>
</dbReference>
<dbReference type="PANTHER" id="PTHR30273">
    <property type="entry name" value="PERIPLASMIC SIGNAL SENSOR AND SIGMA FACTOR ACTIVATOR FECR-RELATED"/>
    <property type="match status" value="1"/>
</dbReference>
<evidence type="ECO:0000313" key="5">
    <source>
        <dbReference type="Proteomes" id="UP000077667"/>
    </source>
</evidence>
<sequence length="346" mass="38805">MEKSRFIELVRKKEGGEISLLELKELNDAVADTPLYASILKRLQSLSEDQPLFNKQDHREVNDALKRLNERIFAAPVKKRVHVLKRLLVAAAVLLLLGMGVLGIWYSAGRTKESSSLNEIATEKGSKTTITLPDGSRVWINAATRLTYDHSFGEKTRSVFLTGEAYFEVAKDKQHPFIVHTATADVRAVGTSFNVRSYPGEGISETTLLTGIVDVFLKKGTGEKIRLKPMEKLLVKNEQYPQSSGAEEGAPEIAVIKIIQDSTQDALPETAWIKNRLIFKQMKLRDIARELERCYNSEVIIRDSALLDRRLSGSFRQESLEAILETFKLAAGINYKIEGGKVQLFQ</sequence>
<evidence type="ECO:0008006" key="6">
    <source>
        <dbReference type="Google" id="ProtNLM"/>
    </source>
</evidence>
<feature type="domain" description="Protein FecR C-terminal" evidence="3">
    <location>
        <begin position="276"/>
        <end position="342"/>
    </location>
</feature>
<keyword evidence="1" id="KW-1133">Transmembrane helix</keyword>
<dbReference type="PANTHER" id="PTHR30273:SF2">
    <property type="entry name" value="PROTEIN FECR"/>
    <property type="match status" value="1"/>
</dbReference>
<evidence type="ECO:0000313" key="4">
    <source>
        <dbReference type="EMBL" id="ANH82217.1"/>
    </source>
</evidence>
<keyword evidence="5" id="KW-1185">Reference proteome</keyword>
<evidence type="ECO:0000259" key="2">
    <source>
        <dbReference type="Pfam" id="PF04773"/>
    </source>
</evidence>
<feature type="domain" description="FecR protein" evidence="2">
    <location>
        <begin position="119"/>
        <end position="213"/>
    </location>
</feature>
<evidence type="ECO:0000259" key="3">
    <source>
        <dbReference type="Pfam" id="PF16344"/>
    </source>
</evidence>
<reference evidence="4 5" key="1">
    <citation type="submission" date="2016-05" db="EMBL/GenBank/DDBJ databases">
        <title>Niabella ginsenosidivorans BS26 whole genome sequencing.</title>
        <authorList>
            <person name="Im W.T."/>
            <person name="Siddiqi M.Z."/>
        </authorList>
    </citation>
    <scope>NUCLEOTIDE SEQUENCE [LARGE SCALE GENOMIC DNA]</scope>
    <source>
        <strain evidence="4 5">BS26</strain>
    </source>
</reference>
<protein>
    <recommendedName>
        <fullName evidence="6">FecR protein domain-containing protein</fullName>
    </recommendedName>
</protein>
<feature type="transmembrane region" description="Helical" evidence="1">
    <location>
        <begin position="87"/>
        <end position="108"/>
    </location>
</feature>
<gene>
    <name evidence="4" type="ORF">A8C56_15725</name>
</gene>
<evidence type="ECO:0000256" key="1">
    <source>
        <dbReference type="SAM" id="Phobius"/>
    </source>
</evidence>
<dbReference type="Gene3D" id="3.55.50.30">
    <property type="match status" value="1"/>
</dbReference>
<keyword evidence="1" id="KW-0812">Transmembrane</keyword>
<name>A0A1A9I3G8_9BACT</name>
<dbReference type="Proteomes" id="UP000077667">
    <property type="component" value="Chromosome"/>
</dbReference>
<dbReference type="InterPro" id="IPR006860">
    <property type="entry name" value="FecR"/>
</dbReference>
<dbReference type="Pfam" id="PF16344">
    <property type="entry name" value="FecR_C"/>
    <property type="match status" value="1"/>
</dbReference>
<dbReference type="GO" id="GO:0016989">
    <property type="term" value="F:sigma factor antagonist activity"/>
    <property type="evidence" value="ECO:0007669"/>
    <property type="project" value="TreeGrafter"/>
</dbReference>